<protein>
    <submittedName>
        <fullName evidence="1">Uncharacterized protein</fullName>
    </submittedName>
</protein>
<evidence type="ECO:0000313" key="2">
    <source>
        <dbReference type="Proteomes" id="UP000624244"/>
    </source>
</evidence>
<comment type="caution">
    <text evidence="1">The sequence shown here is derived from an EMBL/GenBank/DDBJ whole genome shotgun (WGS) entry which is preliminary data.</text>
</comment>
<dbReference type="AlphaFoldDB" id="A0A8H5ZRW3"/>
<proteinExistence type="predicted"/>
<sequence>MSTVCLMSHLMPRASRLMPHASCHAYAHAHAQRSRRPMNRRRCGGRGQPAGCRDMCGADVAAWLHRLPPVVGRRSWVVGLGSSVARGSVAPWARRHLRPRPRTLPRYKMIPYNTADSAALRPTAWKILCAHYGIAVSPAEATLVFRLRSFSLFASSDTGPLHASSPLDLPIAHVLASPGSAPLLNPESMAAEKYPLHAHTHTRCLHTSKRSLPRPASLTTKPKPSCLLRSLSLTHAHNTRLAHPAPYSFALFATPCSLLPFALITPLPAPGYLHHGVPDFCRPLGGQAV</sequence>
<reference evidence="1" key="1">
    <citation type="submission" date="2019-11" db="EMBL/GenBank/DDBJ databases">
        <title>Bipolaris sorokiniana Genome sequencing.</title>
        <authorList>
            <person name="Wang H."/>
        </authorList>
    </citation>
    <scope>NUCLEOTIDE SEQUENCE</scope>
</reference>
<accession>A0A8H5ZRW3</accession>
<evidence type="ECO:0000313" key="1">
    <source>
        <dbReference type="EMBL" id="KAF5854080.1"/>
    </source>
</evidence>
<organism evidence="1 2">
    <name type="scientific">Cochliobolus sativus</name>
    <name type="common">Common root rot and spot blotch fungus</name>
    <name type="synonym">Bipolaris sorokiniana</name>
    <dbReference type="NCBI Taxonomy" id="45130"/>
    <lineage>
        <taxon>Eukaryota</taxon>
        <taxon>Fungi</taxon>
        <taxon>Dikarya</taxon>
        <taxon>Ascomycota</taxon>
        <taxon>Pezizomycotina</taxon>
        <taxon>Dothideomycetes</taxon>
        <taxon>Pleosporomycetidae</taxon>
        <taxon>Pleosporales</taxon>
        <taxon>Pleosporineae</taxon>
        <taxon>Pleosporaceae</taxon>
        <taxon>Bipolaris</taxon>
    </lineage>
</organism>
<gene>
    <name evidence="1" type="ORF">GGP41_006812</name>
</gene>
<dbReference type="Proteomes" id="UP000624244">
    <property type="component" value="Unassembled WGS sequence"/>
</dbReference>
<name>A0A8H5ZRW3_COCSA</name>
<dbReference type="EMBL" id="WNKQ01000001">
    <property type="protein sequence ID" value="KAF5854080.1"/>
    <property type="molecule type" value="Genomic_DNA"/>
</dbReference>